<organism evidence="1 2">
    <name type="scientific">Scortum barcoo</name>
    <name type="common">barcoo grunter</name>
    <dbReference type="NCBI Taxonomy" id="214431"/>
    <lineage>
        <taxon>Eukaryota</taxon>
        <taxon>Metazoa</taxon>
        <taxon>Chordata</taxon>
        <taxon>Craniata</taxon>
        <taxon>Vertebrata</taxon>
        <taxon>Euteleostomi</taxon>
        <taxon>Actinopterygii</taxon>
        <taxon>Neopterygii</taxon>
        <taxon>Teleostei</taxon>
        <taxon>Neoteleostei</taxon>
        <taxon>Acanthomorphata</taxon>
        <taxon>Eupercaria</taxon>
        <taxon>Centrarchiformes</taxon>
        <taxon>Terapontoidei</taxon>
        <taxon>Terapontidae</taxon>
        <taxon>Scortum</taxon>
    </lineage>
</organism>
<sequence>MPKPAQLALFDALSSLWMSELVTVRRKLFSAAFICHLILSISHSILPSLVNKIPEVFETAAHSKLREQSTFFQQRTMASDLEVFYPNRFTLGCKLPQCMLQSSCLRRSMLCRMDFVANNQTMHQTCLPHCRNNVLCHHPNRCVCRRGFPGYRCKVSTVKSPLTSIQASSVPHLNHKDPSSPPEPEPEPEPEPAPSHIIRKLRVLRAQSGPAAVVTPLSSTRPAVATKTIKPPAGAPDLNPAETHNREGDAKTSHSGPVKSGDAGVKTEDKGGVSKVFLLQEENQASPKGPQEGRGVERTEEETPGINNILQPRTGDPEETTAGRTGLTTEETSNLKPDSEPDPGSQTQETLTKRNLDSISWSEGKVLLDLKESSKAEDESLIQQSGSESKMVEGLTTSKIPNLESNSRPETDKRLKISSEGRLEFDLRLKPEDRLNLEFNPCPVKEDRPDPESDPEPRGEKSLDVVVAEEKKKKKWEEVKVEGAKKQSLSLREAQVVLLRKTLSRGGRGDKMSALLMKHIEKERKKLLTVSSSSSSSYNSSSSSSVKTSVKSFHTQRGQYTVTFTSASGGVCDGEQSFYFVHSGAVASETQTGVASSA</sequence>
<evidence type="ECO:0000313" key="2">
    <source>
        <dbReference type="Proteomes" id="UP000831701"/>
    </source>
</evidence>
<proteinExistence type="predicted"/>
<dbReference type="EMBL" id="CM041552">
    <property type="protein sequence ID" value="KAI3353821.1"/>
    <property type="molecule type" value="Genomic_DNA"/>
</dbReference>
<keyword evidence="2" id="KW-1185">Reference proteome</keyword>
<protein>
    <submittedName>
        <fullName evidence="1">Uncharacterized protein</fullName>
    </submittedName>
</protein>
<evidence type="ECO:0000313" key="1">
    <source>
        <dbReference type="EMBL" id="KAI3353821.1"/>
    </source>
</evidence>
<dbReference type="Proteomes" id="UP000831701">
    <property type="component" value="Chromosome 22"/>
</dbReference>
<comment type="caution">
    <text evidence="1">The sequence shown here is derived from an EMBL/GenBank/DDBJ whole genome shotgun (WGS) entry which is preliminary data.</text>
</comment>
<name>A0ACB8VE77_9TELE</name>
<accession>A0ACB8VE77</accession>
<reference evidence="1" key="1">
    <citation type="submission" date="2022-04" db="EMBL/GenBank/DDBJ databases">
        <title>Jade perch genome.</title>
        <authorList>
            <person name="Chao B."/>
        </authorList>
    </citation>
    <scope>NUCLEOTIDE SEQUENCE</scope>
    <source>
        <strain evidence="1">CB-2022</strain>
    </source>
</reference>
<gene>
    <name evidence="1" type="ORF">L3Q82_004858</name>
</gene>